<organism evidence="2 3">
    <name type="scientific">Halogeometricum salsisoli</name>
    <dbReference type="NCBI Taxonomy" id="2950536"/>
    <lineage>
        <taxon>Archaea</taxon>
        <taxon>Methanobacteriati</taxon>
        <taxon>Methanobacteriota</taxon>
        <taxon>Stenosarchaea group</taxon>
        <taxon>Halobacteria</taxon>
        <taxon>Halobacteriales</taxon>
        <taxon>Haloferacaceae</taxon>
        <taxon>Halogeometricum</taxon>
    </lineage>
</organism>
<accession>A0ABU2GM96</accession>
<protein>
    <submittedName>
        <fullName evidence="2">SCO family protein</fullName>
    </submittedName>
</protein>
<evidence type="ECO:0000313" key="2">
    <source>
        <dbReference type="EMBL" id="MDS0301408.1"/>
    </source>
</evidence>
<gene>
    <name evidence="2" type="ORF">NDI76_22010</name>
</gene>
<comment type="similarity">
    <text evidence="1">Belongs to the SCO1/2 family.</text>
</comment>
<evidence type="ECO:0000256" key="1">
    <source>
        <dbReference type="ARBA" id="ARBA00010996"/>
    </source>
</evidence>
<dbReference type="PANTHER" id="PTHR12151:SF25">
    <property type="entry name" value="LINALOOL DEHYDRATASE_ISOMERASE DOMAIN-CONTAINING PROTEIN"/>
    <property type="match status" value="1"/>
</dbReference>
<comment type="caution">
    <text evidence="2">The sequence shown here is derived from an EMBL/GenBank/DDBJ whole genome shotgun (WGS) entry which is preliminary data.</text>
</comment>
<dbReference type="EMBL" id="JAMQOP010000007">
    <property type="protein sequence ID" value="MDS0301408.1"/>
    <property type="molecule type" value="Genomic_DNA"/>
</dbReference>
<dbReference type="SUPFAM" id="SSF52833">
    <property type="entry name" value="Thioredoxin-like"/>
    <property type="match status" value="1"/>
</dbReference>
<keyword evidence="3" id="KW-1185">Reference proteome</keyword>
<reference evidence="2 3" key="1">
    <citation type="submission" date="2022-06" db="EMBL/GenBank/DDBJ databases">
        <title>Halogeometricum sp. a new haloarchaeum isolate from saline soil.</title>
        <authorList>
            <person name="Strakova D."/>
            <person name="Galisteo C."/>
            <person name="Sanchez-Porro C."/>
            <person name="Ventosa A."/>
        </authorList>
    </citation>
    <scope>NUCLEOTIDE SEQUENCE [LARGE SCALE GENOMIC DNA]</scope>
    <source>
        <strain evidence="2 3">S1BR25-6</strain>
    </source>
</reference>
<name>A0ABU2GM96_9EURY</name>
<dbReference type="RefSeq" id="WP_425498411.1">
    <property type="nucleotide sequence ID" value="NZ_JAMQOP010000007.1"/>
</dbReference>
<evidence type="ECO:0000313" key="3">
    <source>
        <dbReference type="Proteomes" id="UP001257060"/>
    </source>
</evidence>
<dbReference type="Proteomes" id="UP001257060">
    <property type="component" value="Unassembled WGS sequence"/>
</dbReference>
<dbReference type="PROSITE" id="PS51257">
    <property type="entry name" value="PROKAR_LIPOPROTEIN"/>
    <property type="match status" value="1"/>
</dbReference>
<dbReference type="Pfam" id="PF02630">
    <property type="entry name" value="SCO1-SenC"/>
    <property type="match status" value="1"/>
</dbReference>
<dbReference type="PANTHER" id="PTHR12151">
    <property type="entry name" value="ELECTRON TRANSPORT PROTIN SCO1/SENC FAMILY MEMBER"/>
    <property type="match status" value="1"/>
</dbReference>
<dbReference type="InterPro" id="IPR036249">
    <property type="entry name" value="Thioredoxin-like_sf"/>
</dbReference>
<dbReference type="CDD" id="cd02968">
    <property type="entry name" value="SCO"/>
    <property type="match status" value="1"/>
</dbReference>
<dbReference type="InterPro" id="IPR003782">
    <property type="entry name" value="SCO1/SenC"/>
</dbReference>
<dbReference type="Gene3D" id="3.40.30.10">
    <property type="entry name" value="Glutaredoxin"/>
    <property type="match status" value="1"/>
</dbReference>
<proteinExistence type="inferred from homology"/>
<sequence length="228" mass="25114">MRRRTFLAGLGTAASVSTAGCVGSLGGGNENTVLRKPDRGGTTSADLPYPAWGERIPDVTVPAPLQDASVSLRYVETSFFTTFFYTTCRTVCPTLISTLRQVQAHSVQNEYTDEVGFYPIDFDPARDTVDVLESYTDQMNIDTDAGNWAFLRPEDEAAAKDVVTDEFGIVYEQVESEYSEYEFVHTTIITLANADGYVERTYRLGGGGFDQIRLIEDLRTVRNGGGIL</sequence>